<feature type="domain" description="Cell envelope-related transcriptional attenuator" evidence="3">
    <location>
        <begin position="96"/>
        <end position="243"/>
    </location>
</feature>
<keyword evidence="5" id="KW-1185">Reference proteome</keyword>
<evidence type="ECO:0000259" key="3">
    <source>
        <dbReference type="Pfam" id="PF03816"/>
    </source>
</evidence>
<gene>
    <name evidence="4" type="ORF">CD29_01720</name>
</gene>
<evidence type="ECO:0000313" key="5">
    <source>
        <dbReference type="Proteomes" id="UP000030416"/>
    </source>
</evidence>
<dbReference type="NCBIfam" id="TIGR00350">
    <property type="entry name" value="lytR_cpsA_psr"/>
    <property type="match status" value="1"/>
</dbReference>
<dbReference type="PANTHER" id="PTHR33392">
    <property type="entry name" value="POLYISOPRENYL-TEICHOIC ACID--PEPTIDOGLYCAN TEICHOIC ACID TRANSFERASE TAGU"/>
    <property type="match status" value="1"/>
</dbReference>
<evidence type="ECO:0000256" key="2">
    <source>
        <dbReference type="SAM" id="MobiDB-lite"/>
    </source>
</evidence>
<dbReference type="STRING" id="1384049.CD29_01720"/>
<dbReference type="AlphaFoldDB" id="A0A0A3I5M4"/>
<dbReference type="eggNOG" id="COG1316">
    <property type="taxonomic scope" value="Bacteria"/>
</dbReference>
<evidence type="ECO:0000256" key="1">
    <source>
        <dbReference type="ARBA" id="ARBA00006068"/>
    </source>
</evidence>
<dbReference type="Pfam" id="PF03816">
    <property type="entry name" value="LytR_cpsA_psr"/>
    <property type="match status" value="1"/>
</dbReference>
<accession>A0A0A3I5M4</accession>
<comment type="caution">
    <text evidence="4">The sequence shown here is derived from an EMBL/GenBank/DDBJ whole genome shotgun (WGS) entry which is preliminary data.</text>
</comment>
<organism evidence="4 5">
    <name type="scientific">Ureibacillus manganicus DSM 26584</name>
    <dbReference type="NCBI Taxonomy" id="1384049"/>
    <lineage>
        <taxon>Bacteria</taxon>
        <taxon>Bacillati</taxon>
        <taxon>Bacillota</taxon>
        <taxon>Bacilli</taxon>
        <taxon>Bacillales</taxon>
        <taxon>Caryophanaceae</taxon>
        <taxon>Ureibacillus</taxon>
    </lineage>
</organism>
<dbReference type="EMBL" id="JPVN01000002">
    <property type="protein sequence ID" value="KGR80106.1"/>
    <property type="molecule type" value="Genomic_DNA"/>
</dbReference>
<dbReference type="Gene3D" id="3.40.630.190">
    <property type="entry name" value="LCP protein"/>
    <property type="match status" value="1"/>
</dbReference>
<dbReference type="RefSeq" id="WP_036182180.1">
    <property type="nucleotide sequence ID" value="NZ_AVDA01000002.1"/>
</dbReference>
<reference evidence="4 5" key="1">
    <citation type="submission" date="2014-02" db="EMBL/GenBank/DDBJ databases">
        <title>Draft genome sequence of Lysinibacillus manganicus DSM 26584T.</title>
        <authorList>
            <person name="Zhang F."/>
            <person name="Wang G."/>
            <person name="Zhang L."/>
        </authorList>
    </citation>
    <scope>NUCLEOTIDE SEQUENCE [LARGE SCALE GENOMIC DNA]</scope>
    <source>
        <strain evidence="4 5">DSM 26584</strain>
    </source>
</reference>
<dbReference type="PANTHER" id="PTHR33392:SF3">
    <property type="entry name" value="POLYISOPRENYL-TEICHOIC ACID--PEPTIDOGLYCAN TEICHOIC ACID TRANSFERASE TAGT"/>
    <property type="match status" value="1"/>
</dbReference>
<evidence type="ECO:0000313" key="4">
    <source>
        <dbReference type="EMBL" id="KGR80106.1"/>
    </source>
</evidence>
<proteinExistence type="inferred from homology"/>
<protein>
    <submittedName>
        <fullName evidence="4">Transcriptional regulator</fullName>
    </submittedName>
</protein>
<sequence length="353" mass="39173">MNRANNNKGKKGAFVYGLKIAVLLCASLLICLTTYAVYLTKKAETAANKAYEEVENREVSDKREAKVEPTHDNVSILFIGVDDSEIRQEKGSGNPRSDALLLATLNNKDRTVKLVSIPRDSYVYVPYLDYKDKITHAHAFGGTLATIETVEELFDIPVDYYVKMNFNAFIDVVDAVGGIEVEVPYDRLELDENDKYTIQLKEGLQTLDGREALALARTRKQDSDIERGKRQQEILKAIANKAANITSIGSYGAIIDAVGDNMKTDMTFDEMKAFFSYLLGGIPQIDALTLLGENGSNPYTGAYIYVLDEQNLYETQTILKSHLGLIEDTSNISGTLDTDENTTNRSTISKTSE</sequence>
<feature type="region of interest" description="Disordered" evidence="2">
    <location>
        <begin position="334"/>
        <end position="353"/>
    </location>
</feature>
<name>A0A0A3I5M4_9BACL</name>
<dbReference type="Proteomes" id="UP000030416">
    <property type="component" value="Unassembled WGS sequence"/>
</dbReference>
<dbReference type="InterPro" id="IPR050922">
    <property type="entry name" value="LytR/CpsA/Psr_CW_biosynth"/>
</dbReference>
<dbReference type="OrthoDB" id="27330at2"/>
<dbReference type="InterPro" id="IPR004474">
    <property type="entry name" value="LytR_CpsA_psr"/>
</dbReference>
<comment type="similarity">
    <text evidence="1">Belongs to the LytR/CpsA/Psr (LCP) family.</text>
</comment>